<reference evidence="3" key="3">
    <citation type="submission" date="2018-08" db="UniProtKB">
        <authorList>
            <consortium name="EnsemblPlants"/>
        </authorList>
    </citation>
    <scope>IDENTIFICATION</scope>
    <source>
        <strain evidence="3">cv. Bd21</strain>
    </source>
</reference>
<dbReference type="EnsemblPlants" id="KQK08839">
    <property type="protein sequence ID" value="KQK08839"/>
    <property type="gene ID" value="BRADI_2g44225v3"/>
</dbReference>
<dbReference type="AlphaFoldDB" id="A0A0Q3GC83"/>
<accession>A0A0Q3GC83</accession>
<feature type="region of interest" description="Disordered" evidence="1">
    <location>
        <begin position="53"/>
        <end position="84"/>
    </location>
</feature>
<dbReference type="EMBL" id="CM000881">
    <property type="protein sequence ID" value="KQK08839.1"/>
    <property type="molecule type" value="Genomic_DNA"/>
</dbReference>
<sequence length="158" mass="17954">MRGDCVSSFTRSRGGNGRTDRGLLTWTCQTWNRKLSYFGLSEPPPALCPRVLRRPDRPLSSRAPATRPPARVPRLSNLHGQGRLLPRSPAGFACNATELAAPDRHRHHVYLRKQYSDPNNQVNNCKKELEEMKHMTEFLDPSEGRAEVFQEVCPFTVE</sequence>
<protein>
    <submittedName>
        <fullName evidence="2 3">Uncharacterized protein</fullName>
    </submittedName>
</protein>
<dbReference type="InParanoid" id="A0A0Q3GC83"/>
<organism evidence="2">
    <name type="scientific">Brachypodium distachyon</name>
    <name type="common">Purple false brome</name>
    <name type="synonym">Trachynia distachya</name>
    <dbReference type="NCBI Taxonomy" id="15368"/>
    <lineage>
        <taxon>Eukaryota</taxon>
        <taxon>Viridiplantae</taxon>
        <taxon>Streptophyta</taxon>
        <taxon>Embryophyta</taxon>
        <taxon>Tracheophyta</taxon>
        <taxon>Spermatophyta</taxon>
        <taxon>Magnoliopsida</taxon>
        <taxon>Liliopsida</taxon>
        <taxon>Poales</taxon>
        <taxon>Poaceae</taxon>
        <taxon>BOP clade</taxon>
        <taxon>Pooideae</taxon>
        <taxon>Stipodae</taxon>
        <taxon>Brachypodieae</taxon>
        <taxon>Brachypodium</taxon>
    </lineage>
</organism>
<proteinExistence type="predicted"/>
<evidence type="ECO:0000313" key="2">
    <source>
        <dbReference type="EMBL" id="KQK08839.1"/>
    </source>
</evidence>
<evidence type="ECO:0000313" key="4">
    <source>
        <dbReference type="Proteomes" id="UP000008810"/>
    </source>
</evidence>
<dbReference type="ExpressionAtlas" id="A0A0Q3GC83">
    <property type="expression patterns" value="baseline and differential"/>
</dbReference>
<name>A0A0Q3GC83_BRADI</name>
<dbReference type="Proteomes" id="UP000008810">
    <property type="component" value="Chromosome 2"/>
</dbReference>
<evidence type="ECO:0000256" key="1">
    <source>
        <dbReference type="SAM" id="MobiDB-lite"/>
    </source>
</evidence>
<reference evidence="2 3" key="1">
    <citation type="journal article" date="2010" name="Nature">
        <title>Genome sequencing and analysis of the model grass Brachypodium distachyon.</title>
        <authorList>
            <consortium name="International Brachypodium Initiative"/>
        </authorList>
    </citation>
    <scope>NUCLEOTIDE SEQUENCE [LARGE SCALE GENOMIC DNA]</scope>
    <source>
        <strain evidence="2 3">Bd21</strain>
    </source>
</reference>
<evidence type="ECO:0000313" key="3">
    <source>
        <dbReference type="EnsemblPlants" id="KQK08839"/>
    </source>
</evidence>
<keyword evidence="4" id="KW-1185">Reference proteome</keyword>
<dbReference type="Gramene" id="KQK08839">
    <property type="protein sequence ID" value="KQK08839"/>
    <property type="gene ID" value="BRADI_2g44225v3"/>
</dbReference>
<gene>
    <name evidence="2" type="ORF">BRADI_2g44225v3</name>
</gene>
<reference evidence="2" key="2">
    <citation type="submission" date="2017-06" db="EMBL/GenBank/DDBJ databases">
        <title>WGS assembly of Brachypodium distachyon.</title>
        <authorList>
            <consortium name="The International Brachypodium Initiative"/>
            <person name="Lucas S."/>
            <person name="Harmon-Smith M."/>
            <person name="Lail K."/>
            <person name="Tice H."/>
            <person name="Grimwood J."/>
            <person name="Bruce D."/>
            <person name="Barry K."/>
            <person name="Shu S."/>
            <person name="Lindquist E."/>
            <person name="Wang M."/>
            <person name="Pitluck S."/>
            <person name="Vogel J.P."/>
            <person name="Garvin D.F."/>
            <person name="Mockler T.C."/>
            <person name="Schmutz J."/>
            <person name="Rokhsar D."/>
            <person name="Bevan M.W."/>
        </authorList>
    </citation>
    <scope>NUCLEOTIDE SEQUENCE</scope>
    <source>
        <strain evidence="2">Bd21</strain>
    </source>
</reference>